<gene>
    <name evidence="1" type="ORF">RPERSI_LOCUS7039</name>
</gene>
<dbReference type="EMBL" id="CAJVQC010011625">
    <property type="protein sequence ID" value="CAG8629350.1"/>
    <property type="molecule type" value="Genomic_DNA"/>
</dbReference>
<dbReference type="Proteomes" id="UP000789920">
    <property type="component" value="Unassembled WGS sequence"/>
</dbReference>
<feature type="non-terminal residue" evidence="1">
    <location>
        <position position="1"/>
    </location>
</feature>
<reference evidence="1" key="1">
    <citation type="submission" date="2021-06" db="EMBL/GenBank/DDBJ databases">
        <authorList>
            <person name="Kallberg Y."/>
            <person name="Tangrot J."/>
            <person name="Rosling A."/>
        </authorList>
    </citation>
    <scope>NUCLEOTIDE SEQUENCE</scope>
    <source>
        <strain evidence="1">MA461A</strain>
    </source>
</reference>
<evidence type="ECO:0000313" key="1">
    <source>
        <dbReference type="EMBL" id="CAG8629350.1"/>
    </source>
</evidence>
<name>A0ACA9N2S5_9GLOM</name>
<protein>
    <submittedName>
        <fullName evidence="1">18010_t:CDS:1</fullName>
    </submittedName>
</protein>
<organism evidence="1 2">
    <name type="scientific">Racocetra persica</name>
    <dbReference type="NCBI Taxonomy" id="160502"/>
    <lineage>
        <taxon>Eukaryota</taxon>
        <taxon>Fungi</taxon>
        <taxon>Fungi incertae sedis</taxon>
        <taxon>Mucoromycota</taxon>
        <taxon>Glomeromycotina</taxon>
        <taxon>Glomeromycetes</taxon>
        <taxon>Diversisporales</taxon>
        <taxon>Gigasporaceae</taxon>
        <taxon>Racocetra</taxon>
    </lineage>
</organism>
<comment type="caution">
    <text evidence="1">The sequence shown here is derived from an EMBL/GenBank/DDBJ whole genome shotgun (WGS) entry which is preliminary data.</text>
</comment>
<proteinExistence type="predicted"/>
<accession>A0ACA9N2S5</accession>
<keyword evidence="2" id="KW-1185">Reference proteome</keyword>
<evidence type="ECO:0000313" key="2">
    <source>
        <dbReference type="Proteomes" id="UP000789920"/>
    </source>
</evidence>
<sequence length="70" mass="8276">APTKATSPRQYLQGSTITKKYHDKKIKPEEFKIEDQVLLYESAKENIYTTNFRKEGNEEHSKYELVKEIL</sequence>